<organism evidence="3 4">
    <name type="scientific">Erythroxylum novogranatense</name>
    <dbReference type="NCBI Taxonomy" id="1862640"/>
    <lineage>
        <taxon>Eukaryota</taxon>
        <taxon>Viridiplantae</taxon>
        <taxon>Streptophyta</taxon>
        <taxon>Embryophyta</taxon>
        <taxon>Tracheophyta</taxon>
        <taxon>Spermatophyta</taxon>
        <taxon>Magnoliopsida</taxon>
        <taxon>eudicotyledons</taxon>
        <taxon>Gunneridae</taxon>
        <taxon>Pentapetalae</taxon>
        <taxon>rosids</taxon>
        <taxon>fabids</taxon>
        <taxon>Malpighiales</taxon>
        <taxon>Erythroxylaceae</taxon>
        <taxon>Erythroxylum</taxon>
    </lineage>
</organism>
<feature type="compositionally biased region" description="Polar residues" evidence="2">
    <location>
        <begin position="105"/>
        <end position="125"/>
    </location>
</feature>
<keyword evidence="4" id="KW-1185">Reference proteome</keyword>
<sequence>MKNLPWTYCMVISTPRSPPWQTFMPTINKSFVKLNKYLHVYGNYGVDQRNKDIDKLKSTVDGLETDVKLLEKRVKVSEKKFDTLRGCISAWNDFDIQDVKEGPTKGTTPPQNMESEQDFNGITRP</sequence>
<dbReference type="Proteomes" id="UP001159364">
    <property type="component" value="Linkage Group LG07"/>
</dbReference>
<dbReference type="EMBL" id="JAIWQS010000007">
    <property type="protein sequence ID" value="KAJ8759733.1"/>
    <property type="molecule type" value="Genomic_DNA"/>
</dbReference>
<evidence type="ECO:0000256" key="2">
    <source>
        <dbReference type="SAM" id="MobiDB-lite"/>
    </source>
</evidence>
<accession>A0AAV8SZJ1</accession>
<evidence type="ECO:0000313" key="3">
    <source>
        <dbReference type="EMBL" id="KAJ8759733.1"/>
    </source>
</evidence>
<evidence type="ECO:0000256" key="1">
    <source>
        <dbReference type="SAM" id="Coils"/>
    </source>
</evidence>
<name>A0AAV8SZJ1_9ROSI</name>
<evidence type="ECO:0000313" key="4">
    <source>
        <dbReference type="Proteomes" id="UP001159364"/>
    </source>
</evidence>
<feature type="coiled-coil region" evidence="1">
    <location>
        <begin position="46"/>
        <end position="80"/>
    </location>
</feature>
<reference evidence="3 4" key="1">
    <citation type="submission" date="2021-09" db="EMBL/GenBank/DDBJ databases">
        <title>Genomic insights and catalytic innovation underlie evolution of tropane alkaloids biosynthesis.</title>
        <authorList>
            <person name="Wang Y.-J."/>
            <person name="Tian T."/>
            <person name="Huang J.-P."/>
            <person name="Huang S.-X."/>
        </authorList>
    </citation>
    <scope>NUCLEOTIDE SEQUENCE [LARGE SCALE GENOMIC DNA]</scope>
    <source>
        <strain evidence="3">KIB-2018</strain>
        <tissue evidence="3">Leaf</tissue>
    </source>
</reference>
<proteinExistence type="predicted"/>
<gene>
    <name evidence="3" type="ORF">K2173_009834</name>
</gene>
<dbReference type="AlphaFoldDB" id="A0AAV8SZJ1"/>
<protein>
    <submittedName>
        <fullName evidence="3">Uncharacterized protein</fullName>
    </submittedName>
</protein>
<feature type="region of interest" description="Disordered" evidence="2">
    <location>
        <begin position="98"/>
        <end position="125"/>
    </location>
</feature>
<comment type="caution">
    <text evidence="3">The sequence shown here is derived from an EMBL/GenBank/DDBJ whole genome shotgun (WGS) entry which is preliminary data.</text>
</comment>
<keyword evidence="1" id="KW-0175">Coiled coil</keyword>